<feature type="region of interest" description="Disordered" evidence="1">
    <location>
        <begin position="34"/>
        <end position="86"/>
    </location>
</feature>
<keyword evidence="3" id="KW-1185">Reference proteome</keyword>
<dbReference type="EMBL" id="JAENGY010000853">
    <property type="protein sequence ID" value="KAG6955705.1"/>
    <property type="molecule type" value="Genomic_DNA"/>
</dbReference>
<feature type="compositionally biased region" description="Low complexity" evidence="1">
    <location>
        <begin position="55"/>
        <end position="73"/>
    </location>
</feature>
<dbReference type="AlphaFoldDB" id="A0A8J5MEZ5"/>
<organism evidence="2 3">
    <name type="scientific">Phytophthora aleatoria</name>
    <dbReference type="NCBI Taxonomy" id="2496075"/>
    <lineage>
        <taxon>Eukaryota</taxon>
        <taxon>Sar</taxon>
        <taxon>Stramenopiles</taxon>
        <taxon>Oomycota</taxon>
        <taxon>Peronosporomycetes</taxon>
        <taxon>Peronosporales</taxon>
        <taxon>Peronosporaceae</taxon>
        <taxon>Phytophthora</taxon>
    </lineage>
</organism>
<reference evidence="2" key="1">
    <citation type="submission" date="2021-01" db="EMBL/GenBank/DDBJ databases">
        <title>Phytophthora aleatoria, a newly-described species from Pinus radiata is distinct from Phytophthora cactorum isolates based on comparative genomics.</title>
        <authorList>
            <person name="Mcdougal R."/>
            <person name="Panda P."/>
            <person name="Williams N."/>
            <person name="Studholme D.J."/>
        </authorList>
    </citation>
    <scope>NUCLEOTIDE SEQUENCE</scope>
    <source>
        <strain evidence="2">NZFS 4037</strain>
    </source>
</reference>
<evidence type="ECO:0000313" key="2">
    <source>
        <dbReference type="EMBL" id="KAG6955705.1"/>
    </source>
</evidence>
<name>A0A8J5MEZ5_9STRA</name>
<sequence length="86" mass="9570">MAARRETRREHDAFMARLEGRSLGKRQRLSMEHRAYLNGERDTDADFGPEKSHLETATSAAGTTSLSLTTEPRPLARPPSPRPPLG</sequence>
<feature type="compositionally biased region" description="Basic and acidic residues" evidence="1">
    <location>
        <begin position="34"/>
        <end position="54"/>
    </location>
</feature>
<dbReference type="Proteomes" id="UP000709295">
    <property type="component" value="Unassembled WGS sequence"/>
</dbReference>
<protein>
    <submittedName>
        <fullName evidence="2">Uncharacterized protein</fullName>
    </submittedName>
</protein>
<gene>
    <name evidence="2" type="ORF">JG688_00011775</name>
</gene>
<accession>A0A8J5MEZ5</accession>
<evidence type="ECO:0000256" key="1">
    <source>
        <dbReference type="SAM" id="MobiDB-lite"/>
    </source>
</evidence>
<comment type="caution">
    <text evidence="2">The sequence shown here is derived from an EMBL/GenBank/DDBJ whole genome shotgun (WGS) entry which is preliminary data.</text>
</comment>
<proteinExistence type="predicted"/>
<feature type="compositionally biased region" description="Pro residues" evidence="1">
    <location>
        <begin position="75"/>
        <end position="86"/>
    </location>
</feature>
<feature type="non-terminal residue" evidence="2">
    <location>
        <position position="86"/>
    </location>
</feature>
<evidence type="ECO:0000313" key="3">
    <source>
        <dbReference type="Proteomes" id="UP000709295"/>
    </source>
</evidence>